<dbReference type="EMBL" id="BK016090">
    <property type="protein sequence ID" value="DAF94034.1"/>
    <property type="molecule type" value="Genomic_DNA"/>
</dbReference>
<dbReference type="EMBL" id="BK016090">
    <property type="protein sequence ID" value="DAF94335.1"/>
    <property type="molecule type" value="Genomic_DNA"/>
</dbReference>
<evidence type="ECO:0000313" key="1">
    <source>
        <dbReference type="EMBL" id="DAF94335.1"/>
    </source>
</evidence>
<organism evidence="1">
    <name type="scientific">Myoviridae sp. ctu2j3</name>
    <dbReference type="NCBI Taxonomy" id="2825197"/>
    <lineage>
        <taxon>Viruses</taxon>
        <taxon>Duplodnaviria</taxon>
        <taxon>Heunggongvirae</taxon>
        <taxon>Uroviricota</taxon>
        <taxon>Caudoviricetes</taxon>
    </lineage>
</organism>
<sequence>MKRGIVVGGDVGVARATARTALGPRLSVKTALNDSIRMAFVVRRVDQEVKQKTFHQQFSGAYGTRRKKR</sequence>
<reference evidence="1" key="1">
    <citation type="journal article" date="2021" name="Proc. Natl. Acad. Sci. U.S.A.">
        <title>A Catalog of Tens of Thousands of Viruses from Human Metagenomes Reveals Hidden Associations with Chronic Diseases.</title>
        <authorList>
            <person name="Tisza M.J."/>
            <person name="Buck C.B."/>
        </authorList>
    </citation>
    <scope>NUCLEOTIDE SEQUENCE</scope>
    <source>
        <strain evidence="1">Ctu2j3</strain>
    </source>
</reference>
<name>A0A8S5UIN0_9CAUD</name>
<accession>A0A8S5UIN0</accession>
<protein>
    <submittedName>
        <fullName evidence="1">Uncharacterized protein</fullName>
    </submittedName>
</protein>
<proteinExistence type="predicted"/>